<comment type="caution">
    <text evidence="14">The sequence shown here is derived from an EMBL/GenBank/DDBJ whole genome shotgun (WGS) entry which is preliminary data.</text>
</comment>
<dbReference type="SUPFAM" id="SSF53756">
    <property type="entry name" value="UDP-Glycosyltransferase/glycogen phosphorylase"/>
    <property type="match status" value="1"/>
</dbReference>
<dbReference type="GO" id="GO:0009252">
    <property type="term" value="P:peptidoglycan biosynthetic process"/>
    <property type="evidence" value="ECO:0007669"/>
    <property type="project" value="UniProtKB-UniRule"/>
</dbReference>
<keyword evidence="2 10" id="KW-0132">Cell division</keyword>
<protein>
    <recommendedName>
        <fullName evidence="10">UDP-N-acetylglucosamine--N-acetylmuramyl-(pentapeptide) pyrophosphoryl-undecaprenol N-acetylglucosamine transferase</fullName>
        <ecNumber evidence="10">2.4.1.227</ecNumber>
    </recommendedName>
    <alternativeName>
        <fullName evidence="10">Undecaprenyl-PP-MurNAc-pentapeptide-UDPGlcNAc GlcNAc transferase</fullName>
    </alternativeName>
</protein>
<evidence type="ECO:0000259" key="13">
    <source>
        <dbReference type="Pfam" id="PF04101"/>
    </source>
</evidence>
<evidence type="ECO:0000259" key="12">
    <source>
        <dbReference type="Pfam" id="PF03033"/>
    </source>
</evidence>
<evidence type="ECO:0000256" key="6">
    <source>
        <dbReference type="ARBA" id="ARBA00022984"/>
    </source>
</evidence>
<dbReference type="GO" id="GO:0051991">
    <property type="term" value="F:UDP-N-acetyl-D-glucosamine:N-acetylmuramoyl-L-alanyl-D-glutamyl-meso-2,6-diaminopimelyl-D-alanyl-D-alanine-diphosphoundecaprenol 4-beta-N-acetylglucosaminlytransferase activity"/>
    <property type="evidence" value="ECO:0007669"/>
    <property type="project" value="RHEA"/>
</dbReference>
<dbReference type="Proteomes" id="UP000230833">
    <property type="component" value="Unassembled WGS sequence"/>
</dbReference>
<dbReference type="PANTHER" id="PTHR21015:SF22">
    <property type="entry name" value="GLYCOSYLTRANSFERASE"/>
    <property type="match status" value="1"/>
</dbReference>
<feature type="binding site" evidence="10">
    <location>
        <begin position="10"/>
        <end position="12"/>
    </location>
    <ligand>
        <name>UDP-N-acetyl-alpha-D-glucosamine</name>
        <dbReference type="ChEBI" id="CHEBI:57705"/>
    </ligand>
</feature>
<dbReference type="Gene3D" id="3.40.50.2000">
    <property type="entry name" value="Glycogen Phosphorylase B"/>
    <property type="match status" value="2"/>
</dbReference>
<comment type="pathway">
    <text evidence="10">Cell wall biogenesis; peptidoglycan biosynthesis.</text>
</comment>
<evidence type="ECO:0000256" key="11">
    <source>
        <dbReference type="SAM" id="Phobius"/>
    </source>
</evidence>
<comment type="function">
    <text evidence="10">Cell wall formation. Catalyzes the transfer of a GlcNAc subunit on undecaprenyl-pyrophosphoryl-MurNAc-pentapeptide (lipid intermediate I) to form undecaprenyl-pyrophosphoryl-MurNAc-(pentapeptide)GlcNAc (lipid intermediate II).</text>
</comment>
<evidence type="ECO:0000313" key="14">
    <source>
        <dbReference type="EMBL" id="PIR46888.1"/>
    </source>
</evidence>
<evidence type="ECO:0000256" key="7">
    <source>
        <dbReference type="ARBA" id="ARBA00023136"/>
    </source>
</evidence>
<evidence type="ECO:0000256" key="9">
    <source>
        <dbReference type="ARBA" id="ARBA00023316"/>
    </source>
</evidence>
<keyword evidence="4 10" id="KW-0808">Transferase</keyword>
<evidence type="ECO:0000256" key="8">
    <source>
        <dbReference type="ARBA" id="ARBA00023306"/>
    </source>
</evidence>
<feature type="domain" description="Glycosyl transferase family 28 C-terminal" evidence="13">
    <location>
        <begin position="192"/>
        <end position="364"/>
    </location>
</feature>
<name>A0A2H0RK64_9BACT</name>
<evidence type="ECO:0000256" key="1">
    <source>
        <dbReference type="ARBA" id="ARBA00022475"/>
    </source>
</evidence>
<keyword evidence="3 10" id="KW-0328">Glycosyltransferase</keyword>
<organism evidence="14 15">
    <name type="scientific">Candidatus Vogelbacteria bacterium CG10_big_fil_rev_8_21_14_0_10_45_14</name>
    <dbReference type="NCBI Taxonomy" id="1975042"/>
    <lineage>
        <taxon>Bacteria</taxon>
        <taxon>Candidatus Vogeliibacteriota</taxon>
    </lineage>
</organism>
<dbReference type="AlphaFoldDB" id="A0A2H0RK64"/>
<evidence type="ECO:0000256" key="4">
    <source>
        <dbReference type="ARBA" id="ARBA00022679"/>
    </source>
</evidence>
<dbReference type="GO" id="GO:0005975">
    <property type="term" value="P:carbohydrate metabolic process"/>
    <property type="evidence" value="ECO:0007669"/>
    <property type="project" value="InterPro"/>
</dbReference>
<evidence type="ECO:0000256" key="2">
    <source>
        <dbReference type="ARBA" id="ARBA00022618"/>
    </source>
</evidence>
<dbReference type="GO" id="GO:0050511">
    <property type="term" value="F:undecaprenyldiphospho-muramoylpentapeptide beta-N-acetylglucosaminyltransferase activity"/>
    <property type="evidence" value="ECO:0007669"/>
    <property type="project" value="UniProtKB-UniRule"/>
</dbReference>
<dbReference type="InterPro" id="IPR004276">
    <property type="entry name" value="GlycoTrans_28_N"/>
</dbReference>
<comment type="similarity">
    <text evidence="10">Belongs to the glycosyltransferase 28 family. MurG subfamily.</text>
</comment>
<dbReference type="EC" id="2.4.1.227" evidence="10"/>
<keyword evidence="8 10" id="KW-0131">Cell cycle</keyword>
<keyword evidence="9 10" id="KW-0961">Cell wall biogenesis/degradation</keyword>
<feature type="binding site" evidence="10">
    <location>
        <position position="306"/>
    </location>
    <ligand>
        <name>UDP-N-acetyl-alpha-D-glucosamine</name>
        <dbReference type="ChEBI" id="CHEBI:57705"/>
    </ligand>
</feature>
<dbReference type="InterPro" id="IPR006009">
    <property type="entry name" value="GlcNAc_MurG"/>
</dbReference>
<keyword evidence="11" id="KW-0812">Transmembrane</keyword>
<keyword evidence="1 10" id="KW-1003">Cell membrane</keyword>
<evidence type="ECO:0000256" key="3">
    <source>
        <dbReference type="ARBA" id="ARBA00022676"/>
    </source>
</evidence>
<feature type="binding site" evidence="10">
    <location>
        <position position="199"/>
    </location>
    <ligand>
        <name>UDP-N-acetyl-alpha-D-glucosamine</name>
        <dbReference type="ChEBI" id="CHEBI:57705"/>
    </ligand>
</feature>
<keyword evidence="5 10" id="KW-0133">Cell shape</keyword>
<comment type="subcellular location">
    <subcellularLocation>
        <location evidence="10">Cell membrane</location>
        <topology evidence="10">Peripheral membrane protein</topology>
        <orientation evidence="10">Cytoplasmic side</orientation>
    </subcellularLocation>
</comment>
<dbReference type="GO" id="GO:0005886">
    <property type="term" value="C:plasma membrane"/>
    <property type="evidence" value="ECO:0007669"/>
    <property type="project" value="UniProtKB-SubCell"/>
</dbReference>
<dbReference type="InterPro" id="IPR007235">
    <property type="entry name" value="Glyco_trans_28_C"/>
</dbReference>
<dbReference type="Pfam" id="PF04101">
    <property type="entry name" value="Glyco_tran_28_C"/>
    <property type="match status" value="1"/>
</dbReference>
<dbReference type="UniPathway" id="UPA00219"/>
<dbReference type="HAMAP" id="MF_00033">
    <property type="entry name" value="MurG"/>
    <property type="match status" value="1"/>
</dbReference>
<evidence type="ECO:0000313" key="15">
    <source>
        <dbReference type="Proteomes" id="UP000230833"/>
    </source>
</evidence>
<reference evidence="14 15" key="1">
    <citation type="submission" date="2017-09" db="EMBL/GenBank/DDBJ databases">
        <title>Depth-based differentiation of microbial function through sediment-hosted aquifers and enrichment of novel symbionts in the deep terrestrial subsurface.</title>
        <authorList>
            <person name="Probst A.J."/>
            <person name="Ladd B."/>
            <person name="Jarett J.K."/>
            <person name="Geller-Mcgrath D.E."/>
            <person name="Sieber C.M."/>
            <person name="Emerson J.B."/>
            <person name="Anantharaman K."/>
            <person name="Thomas B.C."/>
            <person name="Malmstrom R."/>
            <person name="Stieglmeier M."/>
            <person name="Klingl A."/>
            <person name="Woyke T."/>
            <person name="Ryan C.M."/>
            <person name="Banfield J.F."/>
        </authorList>
    </citation>
    <scope>NUCLEOTIDE SEQUENCE [LARGE SCALE GENOMIC DNA]</scope>
    <source>
        <strain evidence="14">CG10_big_fil_rev_8_21_14_0_10_45_14</strain>
    </source>
</reference>
<accession>A0A2H0RK64</accession>
<feature type="binding site" evidence="10">
    <location>
        <position position="169"/>
    </location>
    <ligand>
        <name>UDP-N-acetyl-alpha-D-glucosamine</name>
        <dbReference type="ChEBI" id="CHEBI:57705"/>
    </ligand>
</feature>
<comment type="catalytic activity">
    <reaction evidence="10">
        <text>di-trans,octa-cis-undecaprenyl diphospho-N-acetyl-alpha-D-muramoyl-L-alanyl-D-glutamyl-meso-2,6-diaminopimeloyl-D-alanyl-D-alanine + UDP-N-acetyl-alpha-D-glucosamine = di-trans,octa-cis-undecaprenyl diphospho-[N-acetyl-alpha-D-glucosaminyl-(1-&gt;4)]-N-acetyl-alpha-D-muramoyl-L-alanyl-D-glutamyl-meso-2,6-diaminopimeloyl-D-alanyl-D-alanine + UDP + H(+)</text>
        <dbReference type="Rhea" id="RHEA:31227"/>
        <dbReference type="ChEBI" id="CHEBI:15378"/>
        <dbReference type="ChEBI" id="CHEBI:57705"/>
        <dbReference type="ChEBI" id="CHEBI:58223"/>
        <dbReference type="ChEBI" id="CHEBI:61387"/>
        <dbReference type="ChEBI" id="CHEBI:61388"/>
        <dbReference type="EC" id="2.4.1.227"/>
    </reaction>
</comment>
<gene>
    <name evidence="10" type="primary">murG</name>
    <name evidence="14" type="ORF">COV07_01920</name>
</gene>
<dbReference type="Pfam" id="PF03033">
    <property type="entry name" value="Glyco_transf_28"/>
    <property type="match status" value="1"/>
</dbReference>
<dbReference type="EMBL" id="PCYL01000024">
    <property type="protein sequence ID" value="PIR46888.1"/>
    <property type="molecule type" value="Genomic_DNA"/>
</dbReference>
<evidence type="ECO:0000256" key="10">
    <source>
        <dbReference type="HAMAP-Rule" id="MF_00033"/>
    </source>
</evidence>
<evidence type="ECO:0000256" key="5">
    <source>
        <dbReference type="ARBA" id="ARBA00022960"/>
    </source>
</evidence>
<comment type="caution">
    <text evidence="10">Lacks conserved residue(s) required for the propagation of feature annotation.</text>
</comment>
<dbReference type="GO" id="GO:0051301">
    <property type="term" value="P:cell division"/>
    <property type="evidence" value="ECO:0007669"/>
    <property type="project" value="UniProtKB-KW"/>
</dbReference>
<dbReference type="PANTHER" id="PTHR21015">
    <property type="entry name" value="UDP-N-ACETYLGLUCOSAMINE--N-ACETYLMURAMYL-(PENTAPEPTIDE) PYROPHOSPHORYL-UNDECAPRENOL N-ACETYLGLUCOSAMINE TRANSFERASE 1"/>
    <property type="match status" value="1"/>
</dbReference>
<keyword evidence="11" id="KW-1133">Transmembrane helix</keyword>
<dbReference type="GO" id="GO:0008360">
    <property type="term" value="P:regulation of cell shape"/>
    <property type="evidence" value="ECO:0007669"/>
    <property type="project" value="UniProtKB-KW"/>
</dbReference>
<sequence>MKIAFTGGGSGGHFYPIIAVAEAIHEIEEERRLVDIELTYYNNEPYDARALFDNEIKWKYVTSGKNRPNKRLLNFLDSFKIIFGVVIATWQLYLHYPDVVFGKGGGASFTTLFAARLLRIPVMIHESDTVPGRVQAWAGKFAKRVAICVPEAASHFPKDKTALVGMPVRKLIREPLRDGAYEFLKLERAIPTILVIGGSQGALHINNILLDILPRLLDQYQVIHQTGKAGFDDVNLRASYLLENHPHKERYKSFAYLDVTAMRMSAGIADLVISRAGNTAIFEIASWGKPSILIPMDASMSVGDHQRENAYSFARGGGGIVIEDKNLRPTILRSEIDRVLTDKALSKDMGEKAKATATPQAAKKIAEELIKIALMHES</sequence>
<dbReference type="GO" id="GO:0071555">
    <property type="term" value="P:cell wall organization"/>
    <property type="evidence" value="ECO:0007669"/>
    <property type="project" value="UniProtKB-KW"/>
</dbReference>
<feature type="transmembrane region" description="Helical" evidence="11">
    <location>
        <begin position="72"/>
        <end position="93"/>
    </location>
</feature>
<proteinExistence type="inferred from homology"/>
<keyword evidence="7 10" id="KW-0472">Membrane</keyword>
<dbReference type="CDD" id="cd03785">
    <property type="entry name" value="GT28_MurG"/>
    <property type="match status" value="1"/>
</dbReference>
<keyword evidence="6 10" id="KW-0573">Peptidoglycan synthesis</keyword>
<feature type="domain" description="Glycosyltransferase family 28 N-terminal" evidence="12">
    <location>
        <begin position="3"/>
        <end position="147"/>
    </location>
</feature>